<dbReference type="Proteomes" id="UP000178222">
    <property type="component" value="Unassembled WGS sequence"/>
</dbReference>
<evidence type="ECO:0008006" key="3">
    <source>
        <dbReference type="Google" id="ProtNLM"/>
    </source>
</evidence>
<evidence type="ECO:0000313" key="2">
    <source>
        <dbReference type="Proteomes" id="UP000178222"/>
    </source>
</evidence>
<evidence type="ECO:0000313" key="1">
    <source>
        <dbReference type="EMBL" id="OHA76421.1"/>
    </source>
</evidence>
<organism evidence="1 2">
    <name type="scientific">Candidatus Wildermuthbacteria bacterium RIFCSPLOWO2_02_FULL_47_9c</name>
    <dbReference type="NCBI Taxonomy" id="1802466"/>
    <lineage>
        <taxon>Bacteria</taxon>
        <taxon>Candidatus Wildermuthiibacteriota</taxon>
    </lineage>
</organism>
<dbReference type="Gene3D" id="2.30.130.30">
    <property type="entry name" value="Hypothetical protein"/>
    <property type="match status" value="1"/>
</dbReference>
<reference evidence="1 2" key="1">
    <citation type="journal article" date="2016" name="Nat. Commun.">
        <title>Thousands of microbial genomes shed light on interconnected biogeochemical processes in an aquifer system.</title>
        <authorList>
            <person name="Anantharaman K."/>
            <person name="Brown C.T."/>
            <person name="Hug L.A."/>
            <person name="Sharon I."/>
            <person name="Castelle C.J."/>
            <person name="Probst A.J."/>
            <person name="Thomas B.C."/>
            <person name="Singh A."/>
            <person name="Wilkins M.J."/>
            <person name="Karaoz U."/>
            <person name="Brodie E.L."/>
            <person name="Williams K.H."/>
            <person name="Hubbard S.S."/>
            <person name="Banfield J.F."/>
        </authorList>
    </citation>
    <scope>NUCLEOTIDE SEQUENCE [LARGE SCALE GENOMIC DNA]</scope>
</reference>
<gene>
    <name evidence="1" type="ORF">A3J30_00100</name>
</gene>
<comment type="caution">
    <text evidence="1">The sequence shown here is derived from an EMBL/GenBank/DDBJ whole genome shotgun (WGS) entry which is preliminary data.</text>
</comment>
<name>A0A1G2RWG9_9BACT</name>
<dbReference type="SUPFAM" id="SSF88697">
    <property type="entry name" value="PUA domain-like"/>
    <property type="match status" value="1"/>
</dbReference>
<protein>
    <recommendedName>
        <fullName evidence="3">ASCH domain-containing protein</fullName>
    </recommendedName>
</protein>
<proteinExistence type="predicted"/>
<accession>A0A1G2RWG9</accession>
<sequence>MGFHESVVPQVFDGKISTWRLRDHNFKNGDIVAFENSQTGEIFGFGEITNVVATTVGQIDLKDKSHYTTYKTRQELIDAFKRHYPAYEITEDTPVFAYTYKFKKEL</sequence>
<dbReference type="EMBL" id="MHUL01000034">
    <property type="protein sequence ID" value="OHA76421.1"/>
    <property type="molecule type" value="Genomic_DNA"/>
</dbReference>
<dbReference type="AlphaFoldDB" id="A0A1G2RWG9"/>
<dbReference type="InterPro" id="IPR015947">
    <property type="entry name" value="PUA-like_sf"/>
</dbReference>